<evidence type="ECO:0000256" key="4">
    <source>
        <dbReference type="ARBA" id="ARBA00012579"/>
    </source>
</evidence>
<feature type="binding site" evidence="8">
    <location>
        <begin position="56"/>
        <end position="58"/>
    </location>
    <ligand>
        <name>4-CDP-2-C-methyl-D-erythritol 2-phosphate</name>
        <dbReference type="ChEBI" id="CHEBI:57919"/>
    </ligand>
</feature>
<dbReference type="UniPathway" id="UPA00056">
    <property type="reaction ID" value="UER00095"/>
</dbReference>
<feature type="domain" description="2-C-methyl-D-erythritol 2,4-cyclodiphosphate synthase" evidence="10">
    <location>
        <begin position="1"/>
        <end position="154"/>
    </location>
</feature>
<comment type="caution">
    <text evidence="8">Lacks conserved residue(s) required for the propagation of feature annotation.</text>
</comment>
<feature type="binding site" evidence="8">
    <location>
        <position position="139"/>
    </location>
    <ligand>
        <name>4-CDP-2-C-methyl-D-erythritol 2-phosphate</name>
        <dbReference type="ChEBI" id="CHEBI:57919"/>
    </ligand>
</feature>
<dbReference type="SUPFAM" id="SSF69765">
    <property type="entry name" value="IpsF-like"/>
    <property type="match status" value="1"/>
</dbReference>
<reference evidence="11 12" key="1">
    <citation type="submission" date="2019-05" db="EMBL/GenBank/DDBJ databases">
        <title>The Complete Genome Sequence of the n-alkane-degrading Desulfoglaeba alkanexedens ALDC reveals multiple alkylsuccinate synthase gene clusters.</title>
        <authorList>
            <person name="Callaghan A.V."/>
            <person name="Davidova I.A."/>
            <person name="Duncan K.E."/>
            <person name="Morris B."/>
            <person name="McInerney M.J."/>
        </authorList>
    </citation>
    <scope>NUCLEOTIDE SEQUENCE [LARGE SCALE GENOMIC DNA]</scope>
    <source>
        <strain evidence="11 12">ALDC</strain>
    </source>
</reference>
<evidence type="ECO:0000256" key="7">
    <source>
        <dbReference type="ARBA" id="ARBA00023239"/>
    </source>
</evidence>
<dbReference type="NCBIfam" id="TIGR00151">
    <property type="entry name" value="ispF"/>
    <property type="match status" value="1"/>
</dbReference>
<dbReference type="OrthoDB" id="9804336at2"/>
<evidence type="ECO:0000259" key="10">
    <source>
        <dbReference type="Pfam" id="PF02542"/>
    </source>
</evidence>
<feature type="binding site" evidence="8">
    <location>
        <begin position="34"/>
        <end position="35"/>
    </location>
    <ligand>
        <name>4-CDP-2-C-methyl-D-erythritol 2-phosphate</name>
        <dbReference type="ChEBI" id="CHEBI:57919"/>
    </ligand>
</feature>
<name>A0A4P8L6Z8_9BACT</name>
<dbReference type="FunFam" id="3.30.1330.50:FF:000001">
    <property type="entry name" value="2-C-methyl-D-erythritol 2,4-cyclodiphosphate synthase"/>
    <property type="match status" value="1"/>
</dbReference>
<dbReference type="HAMAP" id="MF_00107">
    <property type="entry name" value="IspF"/>
    <property type="match status" value="1"/>
</dbReference>
<dbReference type="EC" id="4.6.1.12" evidence="4 8"/>
<feature type="binding site" evidence="8">
    <location>
        <position position="10"/>
    </location>
    <ligand>
        <name>a divalent metal cation</name>
        <dbReference type="ChEBI" id="CHEBI:60240"/>
    </ligand>
</feature>
<dbReference type="EMBL" id="CP040098">
    <property type="protein sequence ID" value="QCQ22925.1"/>
    <property type="molecule type" value="Genomic_DNA"/>
</dbReference>
<feature type="binding site" evidence="8">
    <location>
        <begin position="132"/>
        <end position="135"/>
    </location>
    <ligand>
        <name>4-CDP-2-C-methyl-D-erythritol 2-phosphate</name>
        <dbReference type="ChEBI" id="CHEBI:57919"/>
    </ligand>
</feature>
<proteinExistence type="inferred from homology"/>
<evidence type="ECO:0000256" key="9">
    <source>
        <dbReference type="RuleBase" id="RU004395"/>
    </source>
</evidence>
<dbReference type="PANTHER" id="PTHR43181:SF1">
    <property type="entry name" value="2-C-METHYL-D-ERYTHRITOL 2,4-CYCLODIPHOSPHATE SYNTHASE, CHLOROPLASTIC"/>
    <property type="match status" value="1"/>
</dbReference>
<comment type="similarity">
    <text evidence="3 8 9">Belongs to the IspF family.</text>
</comment>
<dbReference type="GO" id="GO:0019288">
    <property type="term" value="P:isopentenyl diphosphate biosynthetic process, methylerythritol 4-phosphate pathway"/>
    <property type="evidence" value="ECO:0007669"/>
    <property type="project" value="UniProtKB-UniRule"/>
</dbReference>
<dbReference type="PROSITE" id="PS01350">
    <property type="entry name" value="ISPF"/>
    <property type="match status" value="1"/>
</dbReference>
<feature type="binding site" evidence="8">
    <location>
        <begin position="8"/>
        <end position="10"/>
    </location>
    <ligand>
        <name>4-CDP-2-C-methyl-D-erythritol 2-phosphate</name>
        <dbReference type="ChEBI" id="CHEBI:57919"/>
    </ligand>
</feature>
<organism evidence="11 12">
    <name type="scientific">Desulfoglaeba alkanexedens ALDC</name>
    <dbReference type="NCBI Taxonomy" id="980445"/>
    <lineage>
        <taxon>Bacteria</taxon>
        <taxon>Pseudomonadati</taxon>
        <taxon>Thermodesulfobacteriota</taxon>
        <taxon>Syntrophobacteria</taxon>
        <taxon>Syntrophobacterales</taxon>
        <taxon>Syntrophobacteraceae</taxon>
        <taxon>Desulfoglaeba</taxon>
    </lineage>
</organism>
<evidence type="ECO:0000256" key="1">
    <source>
        <dbReference type="ARBA" id="ARBA00000200"/>
    </source>
</evidence>
<reference evidence="11 12" key="2">
    <citation type="submission" date="2019-05" db="EMBL/GenBank/DDBJ databases">
        <authorList>
            <person name="Suflita J.M."/>
            <person name="Marks C.R."/>
        </authorList>
    </citation>
    <scope>NUCLEOTIDE SEQUENCE [LARGE SCALE GENOMIC DNA]</scope>
    <source>
        <strain evidence="11 12">ALDC</strain>
    </source>
</reference>
<evidence type="ECO:0000256" key="8">
    <source>
        <dbReference type="HAMAP-Rule" id="MF_00107"/>
    </source>
</evidence>
<dbReference type="GO" id="GO:0008685">
    <property type="term" value="F:2-C-methyl-D-erythritol 2,4-cyclodiphosphate synthase activity"/>
    <property type="evidence" value="ECO:0007669"/>
    <property type="project" value="UniProtKB-UniRule"/>
</dbReference>
<comment type="function">
    <text evidence="8">Involved in the biosynthesis of isopentenyl diphosphate (IPP) and dimethylallyl diphosphate (DMAPP), two major building blocks of isoprenoid compounds. Catalyzes the conversion of 4-diphosphocytidyl-2-C-methyl-D-erythritol 2-phosphate (CDP-ME2P) to 2-C-methyl-D-erythritol 2,4-cyclodiphosphate (ME-CPP) with a corresponding release of cytidine 5-monophosphate (CMP).</text>
</comment>
<evidence type="ECO:0000256" key="6">
    <source>
        <dbReference type="ARBA" id="ARBA00023229"/>
    </source>
</evidence>
<keyword evidence="12" id="KW-1185">Reference proteome</keyword>
<comment type="catalytic activity">
    <reaction evidence="1 8 9">
        <text>4-CDP-2-C-methyl-D-erythritol 2-phosphate = 2-C-methyl-D-erythritol 2,4-cyclic diphosphate + CMP</text>
        <dbReference type="Rhea" id="RHEA:23864"/>
        <dbReference type="ChEBI" id="CHEBI:57919"/>
        <dbReference type="ChEBI" id="CHEBI:58483"/>
        <dbReference type="ChEBI" id="CHEBI:60377"/>
        <dbReference type="EC" id="4.6.1.12"/>
    </reaction>
</comment>
<dbReference type="PANTHER" id="PTHR43181">
    <property type="entry name" value="2-C-METHYL-D-ERYTHRITOL 2,4-CYCLODIPHOSPHATE SYNTHASE, CHLOROPLASTIC"/>
    <property type="match status" value="1"/>
</dbReference>
<dbReference type="InterPro" id="IPR003526">
    <property type="entry name" value="MECDP_synthase"/>
</dbReference>
<feature type="site" description="Transition state stabilizer" evidence="8">
    <location>
        <position position="133"/>
    </location>
</feature>
<dbReference type="GO" id="GO:0016114">
    <property type="term" value="P:terpenoid biosynthetic process"/>
    <property type="evidence" value="ECO:0007669"/>
    <property type="project" value="InterPro"/>
</dbReference>
<dbReference type="Gene3D" id="3.30.1330.50">
    <property type="entry name" value="2-C-methyl-D-erythritol 2,4-cyclodiphosphate synthase"/>
    <property type="match status" value="1"/>
</dbReference>
<dbReference type="RefSeq" id="WP_137425208.1">
    <property type="nucleotide sequence ID" value="NZ_CP040098.1"/>
</dbReference>
<protein>
    <recommendedName>
        <fullName evidence="4 8">2-C-methyl-D-erythritol 2,4-cyclodiphosphate synthase</fullName>
        <shortName evidence="8">MECDP-synthase</shortName>
        <shortName evidence="8">MECPP-synthase</shortName>
        <shortName evidence="8">MECPS</shortName>
        <ecNumber evidence="4 8">4.6.1.12</ecNumber>
    </recommendedName>
</protein>
<comment type="subunit">
    <text evidence="8">Homotrimer.</text>
</comment>
<evidence type="ECO:0000313" key="11">
    <source>
        <dbReference type="EMBL" id="QCQ22925.1"/>
    </source>
</evidence>
<feature type="site" description="Transition state stabilizer" evidence="8">
    <location>
        <position position="34"/>
    </location>
</feature>
<dbReference type="AlphaFoldDB" id="A0A4P8L6Z8"/>
<feature type="binding site" evidence="8">
    <location>
        <begin position="61"/>
        <end position="65"/>
    </location>
    <ligand>
        <name>4-CDP-2-C-methyl-D-erythritol 2-phosphate</name>
        <dbReference type="ChEBI" id="CHEBI:57919"/>
    </ligand>
</feature>
<evidence type="ECO:0000256" key="2">
    <source>
        <dbReference type="ARBA" id="ARBA00004709"/>
    </source>
</evidence>
<evidence type="ECO:0000256" key="5">
    <source>
        <dbReference type="ARBA" id="ARBA00022723"/>
    </source>
</evidence>
<dbReference type="GO" id="GO:0046872">
    <property type="term" value="F:metal ion binding"/>
    <property type="evidence" value="ECO:0007669"/>
    <property type="project" value="UniProtKB-KW"/>
</dbReference>
<feature type="binding site" evidence="8">
    <location>
        <position position="142"/>
    </location>
    <ligand>
        <name>4-CDP-2-C-methyl-D-erythritol 2-phosphate</name>
        <dbReference type="ChEBI" id="CHEBI:57919"/>
    </ligand>
</feature>
<sequence length="165" mass="17713">MRIGFGYDVHSLVEGRPLILGGVTIEWPRGLLGHSDADVLVHAACDALLGAAALGDIGRHFPDTDPRYQGISSLALLRETARLVRDRHYEIGNLDATVVCERPRLAPHIPQMIQNLAAASDVDPGRINIKATSTERLGFAGREEGIAAYAVVLLIKAALSSVEND</sequence>
<dbReference type="CDD" id="cd00554">
    <property type="entry name" value="MECDP_synthase"/>
    <property type="match status" value="1"/>
</dbReference>
<comment type="pathway">
    <text evidence="2 8">Isoprenoid biosynthesis; isopentenyl diphosphate biosynthesis via DXP pathway; isopentenyl diphosphate from 1-deoxy-D-xylulose 5-phosphate: step 4/6.</text>
</comment>
<dbReference type="Pfam" id="PF02542">
    <property type="entry name" value="YgbB"/>
    <property type="match status" value="1"/>
</dbReference>
<dbReference type="KEGG" id="dax:FDQ92_12535"/>
<keyword evidence="5 8" id="KW-0479">Metal-binding</keyword>
<gene>
    <name evidence="8" type="primary">ispF</name>
    <name evidence="11" type="ORF">FDQ92_12535</name>
</gene>
<comment type="cofactor">
    <cofactor evidence="8">
        <name>a divalent metal cation</name>
        <dbReference type="ChEBI" id="CHEBI:60240"/>
    </cofactor>
    <text evidence="8">Binds 1 divalent metal cation per subunit.</text>
</comment>
<dbReference type="InterPro" id="IPR036571">
    <property type="entry name" value="MECDP_synthase_sf"/>
</dbReference>
<accession>A0A4P8L6Z8</accession>
<feature type="binding site" evidence="8">
    <location>
        <position position="42"/>
    </location>
    <ligand>
        <name>a divalent metal cation</name>
        <dbReference type="ChEBI" id="CHEBI:60240"/>
    </ligand>
</feature>
<keyword evidence="6 8" id="KW-0414">Isoprene biosynthesis</keyword>
<evidence type="ECO:0000313" key="12">
    <source>
        <dbReference type="Proteomes" id="UP000298602"/>
    </source>
</evidence>
<keyword evidence="7 8" id="KW-0456">Lyase</keyword>
<evidence type="ECO:0000256" key="3">
    <source>
        <dbReference type="ARBA" id="ARBA00008480"/>
    </source>
</evidence>
<dbReference type="InterPro" id="IPR020555">
    <property type="entry name" value="MECDP_synthase_CS"/>
</dbReference>
<feature type="binding site" evidence="8">
    <location>
        <position position="8"/>
    </location>
    <ligand>
        <name>a divalent metal cation</name>
        <dbReference type="ChEBI" id="CHEBI:60240"/>
    </ligand>
</feature>
<dbReference type="Proteomes" id="UP000298602">
    <property type="component" value="Chromosome"/>
</dbReference>